<evidence type="ECO:0000313" key="5">
    <source>
        <dbReference type="EMBL" id="KJJ84735.1"/>
    </source>
</evidence>
<dbReference type="PANTHER" id="PTHR44227:SF3">
    <property type="entry name" value="PROTEIN O-MANNOSYL-TRANSFERASE TMTC4"/>
    <property type="match status" value="1"/>
</dbReference>
<feature type="transmembrane region" description="Helical" evidence="4">
    <location>
        <begin position="89"/>
        <end position="111"/>
    </location>
</feature>
<feature type="transmembrane region" description="Helical" evidence="4">
    <location>
        <begin position="146"/>
        <end position="162"/>
    </location>
</feature>
<comment type="caution">
    <text evidence="5">The sequence shown here is derived from an EMBL/GenBank/DDBJ whole genome shotgun (WGS) entry which is preliminary data.</text>
</comment>
<keyword evidence="1" id="KW-0677">Repeat</keyword>
<dbReference type="InterPro" id="IPR052346">
    <property type="entry name" value="O-mannosyl-transferase_TMTC"/>
</dbReference>
<dbReference type="InterPro" id="IPR019734">
    <property type="entry name" value="TPR_rpt"/>
</dbReference>
<proteinExistence type="predicted"/>
<name>A0A0F0CTI5_9BACT</name>
<feature type="transmembrane region" description="Helical" evidence="4">
    <location>
        <begin position="7"/>
        <end position="32"/>
    </location>
</feature>
<evidence type="ECO:0000313" key="6">
    <source>
        <dbReference type="Proteomes" id="UP000033428"/>
    </source>
</evidence>
<feature type="transmembrane region" description="Helical" evidence="4">
    <location>
        <begin position="169"/>
        <end position="195"/>
    </location>
</feature>
<keyword evidence="4" id="KW-0472">Membrane</keyword>
<keyword evidence="6" id="KW-1185">Reference proteome</keyword>
<keyword evidence="2 3" id="KW-0802">TPR repeat</keyword>
<feature type="transmembrane region" description="Helical" evidence="4">
    <location>
        <begin position="281"/>
        <end position="298"/>
    </location>
</feature>
<feature type="repeat" description="TPR" evidence="3">
    <location>
        <begin position="474"/>
        <end position="507"/>
    </location>
</feature>
<feature type="transmembrane region" description="Helical" evidence="4">
    <location>
        <begin position="360"/>
        <end position="380"/>
    </location>
</feature>
<dbReference type="PANTHER" id="PTHR44227">
    <property type="match status" value="1"/>
</dbReference>
<accession>A0A0F0CTI5</accession>
<evidence type="ECO:0000256" key="1">
    <source>
        <dbReference type="ARBA" id="ARBA00022737"/>
    </source>
</evidence>
<dbReference type="Proteomes" id="UP000033428">
    <property type="component" value="Unassembled WGS sequence"/>
</dbReference>
<dbReference type="InterPro" id="IPR011990">
    <property type="entry name" value="TPR-like_helical_dom_sf"/>
</dbReference>
<evidence type="ECO:0000256" key="2">
    <source>
        <dbReference type="ARBA" id="ARBA00022803"/>
    </source>
</evidence>
<dbReference type="PROSITE" id="PS50005">
    <property type="entry name" value="TPR"/>
    <property type="match status" value="2"/>
</dbReference>
<dbReference type="AlphaFoldDB" id="A0A0F0CTI5"/>
<dbReference type="SUPFAM" id="SSF48452">
    <property type="entry name" value="TPR-like"/>
    <property type="match status" value="1"/>
</dbReference>
<evidence type="ECO:0000256" key="4">
    <source>
        <dbReference type="SAM" id="Phobius"/>
    </source>
</evidence>
<keyword evidence="4" id="KW-0812">Transmembrane</keyword>
<evidence type="ECO:0000256" key="3">
    <source>
        <dbReference type="PROSITE-ProRule" id="PRU00339"/>
    </source>
</evidence>
<gene>
    <name evidence="5" type="ORF">OMAG_001410</name>
</gene>
<dbReference type="Pfam" id="PF13181">
    <property type="entry name" value="TPR_8"/>
    <property type="match status" value="2"/>
</dbReference>
<sequence length="622" mass="72643">MSYSKNFFIISFCLFVIIVLSYRSIIFADFVWDDKFLVFENPLLRAPLWSFEIFRQDIACSNFSNTIYYRPIQILSYALDYRLWAISPAGYHLTNILFHFINALLVYYFSLKISKNKIAAAIAGTIFVSHPLNSGVVSYISSRADILLFMFTLAACLSFVFYKEKKCAFWVPVLFIIFSIFSKEAGIVTPILIFFMDIVLYYREEKINWRFHSCGMGIMFLYFISHRYFFSSRYNTILNGQNYFVFFRDYIGILSEFFRSFVLNIHEKFLIRRVIEENTRVFMPAVFFAVCGLLFFYLKNNRRLIMFAFVFFLTALFPMAFVVKYFNVYGEHWMYLANYGVILIAALFLSRIYAVLNFNVIGKYAGIIIFSAGIIFYSFFTHWNTIYWRSEETLNKHVQSISPSDNVAMYYSAVGLAASGKNEDALALGEKYTNKNPNEARAWYIKARLELASGNVESAELDCEKAIELNPLYDDGYIGLAFCAFKKNDEKKAEEYFKKALTINSKNIEALLWLARIHAEKNDNETTIAILEKAKKISPYKYDVILNLGTAYSRASRNRDAAREYMSAIKYYPEKAMPYYNLGRIFYDSDYKKYAKEYLGKAVKKDPFFMPAVELYAELMKK</sequence>
<feature type="transmembrane region" description="Helical" evidence="4">
    <location>
        <begin position="335"/>
        <end position="354"/>
    </location>
</feature>
<dbReference type="SMART" id="SM00028">
    <property type="entry name" value="TPR"/>
    <property type="match status" value="5"/>
</dbReference>
<reference evidence="5 6" key="1">
    <citation type="submission" date="2015-02" db="EMBL/GenBank/DDBJ databases">
        <title>Single-cell genomics of uncultivated deep-branching MTB reveals a conserved set of magnetosome genes.</title>
        <authorList>
            <person name="Kolinko S."/>
            <person name="Richter M."/>
            <person name="Glockner F.O."/>
            <person name="Brachmann A."/>
            <person name="Schuler D."/>
        </authorList>
    </citation>
    <scope>NUCLEOTIDE SEQUENCE [LARGE SCALE GENOMIC DNA]</scope>
    <source>
        <strain evidence="5">SKK-01</strain>
    </source>
</reference>
<dbReference type="EMBL" id="JYNY01000277">
    <property type="protein sequence ID" value="KJJ84735.1"/>
    <property type="molecule type" value="Genomic_DNA"/>
</dbReference>
<feature type="transmembrane region" description="Helical" evidence="4">
    <location>
        <begin position="207"/>
        <end position="224"/>
    </location>
</feature>
<protein>
    <submittedName>
        <fullName evidence="5">Tetratricopeptide TPR_2 repeat protein</fullName>
    </submittedName>
</protein>
<feature type="transmembrane region" description="Helical" evidence="4">
    <location>
        <begin position="118"/>
        <end position="140"/>
    </location>
</feature>
<organism evidence="5 6">
    <name type="scientific">Candidatus Omnitrophus magneticus</name>
    <dbReference type="NCBI Taxonomy" id="1609969"/>
    <lineage>
        <taxon>Bacteria</taxon>
        <taxon>Pseudomonadati</taxon>
        <taxon>Candidatus Omnitrophota</taxon>
        <taxon>Candidatus Omnitrophus</taxon>
    </lineage>
</organism>
<dbReference type="Pfam" id="PF13432">
    <property type="entry name" value="TPR_16"/>
    <property type="match status" value="2"/>
</dbReference>
<feature type="repeat" description="TPR" evidence="3">
    <location>
        <begin position="542"/>
        <end position="575"/>
    </location>
</feature>
<keyword evidence="4" id="KW-1133">Transmembrane helix</keyword>
<feature type="transmembrane region" description="Helical" evidence="4">
    <location>
        <begin position="304"/>
        <end position="323"/>
    </location>
</feature>
<dbReference type="Gene3D" id="1.25.40.10">
    <property type="entry name" value="Tetratricopeptide repeat domain"/>
    <property type="match status" value="1"/>
</dbReference>